<dbReference type="Pfam" id="PF00481">
    <property type="entry name" value="PP2C"/>
    <property type="match status" value="1"/>
</dbReference>
<evidence type="ECO:0000256" key="4">
    <source>
        <dbReference type="ARBA" id="ARBA00022723"/>
    </source>
</evidence>
<dbReference type="SUPFAM" id="SSF81606">
    <property type="entry name" value="PP2C-like"/>
    <property type="match status" value="1"/>
</dbReference>
<dbReference type="InterPro" id="IPR015655">
    <property type="entry name" value="PP2C"/>
</dbReference>
<comment type="catalytic activity">
    <reaction evidence="9">
        <text>O-phospho-L-seryl-[protein] + H2O = L-seryl-[protein] + phosphate</text>
        <dbReference type="Rhea" id="RHEA:20629"/>
        <dbReference type="Rhea" id="RHEA-COMP:9863"/>
        <dbReference type="Rhea" id="RHEA-COMP:11604"/>
        <dbReference type="ChEBI" id="CHEBI:15377"/>
        <dbReference type="ChEBI" id="CHEBI:29999"/>
        <dbReference type="ChEBI" id="CHEBI:43474"/>
        <dbReference type="ChEBI" id="CHEBI:83421"/>
        <dbReference type="EC" id="3.1.3.16"/>
    </reaction>
</comment>
<dbReference type="PANTHER" id="PTHR13832:SF803">
    <property type="entry name" value="PROTEIN PHOSPHATASE 1G"/>
    <property type="match status" value="1"/>
</dbReference>
<dbReference type="GO" id="GO:0004722">
    <property type="term" value="F:protein serine/threonine phosphatase activity"/>
    <property type="evidence" value="ECO:0007669"/>
    <property type="project" value="UniProtKB-EC"/>
</dbReference>
<dbReference type="Gene3D" id="3.60.40.10">
    <property type="entry name" value="PPM-type phosphatase domain"/>
    <property type="match status" value="1"/>
</dbReference>
<dbReference type="EC" id="3.1.3.16" evidence="3"/>
<dbReference type="AlphaFoldDB" id="A0A8K1C8L6"/>
<evidence type="ECO:0000259" key="12">
    <source>
        <dbReference type="PROSITE" id="PS51746"/>
    </source>
</evidence>
<keyword evidence="14" id="KW-1185">Reference proteome</keyword>
<dbReference type="PANTHER" id="PTHR13832">
    <property type="entry name" value="PROTEIN PHOSPHATASE 2C"/>
    <property type="match status" value="1"/>
</dbReference>
<evidence type="ECO:0000256" key="5">
    <source>
        <dbReference type="ARBA" id="ARBA00022801"/>
    </source>
</evidence>
<evidence type="ECO:0000256" key="9">
    <source>
        <dbReference type="ARBA" id="ARBA00047761"/>
    </source>
</evidence>
<comment type="similarity">
    <text evidence="2">Belongs to the PP2C family.</text>
</comment>
<evidence type="ECO:0000256" key="11">
    <source>
        <dbReference type="SAM" id="MobiDB-lite"/>
    </source>
</evidence>
<name>A0A8K1C8L6_PYTOL</name>
<keyword evidence="8" id="KW-0464">Manganese</keyword>
<dbReference type="Proteomes" id="UP000794436">
    <property type="component" value="Unassembled WGS sequence"/>
</dbReference>
<dbReference type="OrthoDB" id="420076at2759"/>
<keyword evidence="6" id="KW-0460">Magnesium</keyword>
<dbReference type="SMART" id="SM00332">
    <property type="entry name" value="PP2Cc"/>
    <property type="match status" value="1"/>
</dbReference>
<feature type="domain" description="PPM-type phosphatase" evidence="12">
    <location>
        <begin position="155"/>
        <end position="478"/>
    </location>
</feature>
<reference evidence="13" key="1">
    <citation type="submission" date="2019-03" db="EMBL/GenBank/DDBJ databases">
        <title>Long read genome sequence of the mycoparasitic Pythium oligandrum ATCC 38472 isolated from sugarbeet rhizosphere.</title>
        <authorList>
            <person name="Gaulin E."/>
        </authorList>
    </citation>
    <scope>NUCLEOTIDE SEQUENCE</scope>
    <source>
        <strain evidence="13">ATCC 38472_TT</strain>
    </source>
</reference>
<dbReference type="GO" id="GO:0046872">
    <property type="term" value="F:metal ion binding"/>
    <property type="evidence" value="ECO:0007669"/>
    <property type="project" value="UniProtKB-KW"/>
</dbReference>
<keyword evidence="4" id="KW-0479">Metal-binding</keyword>
<evidence type="ECO:0000256" key="2">
    <source>
        <dbReference type="ARBA" id="ARBA00006702"/>
    </source>
</evidence>
<accession>A0A8K1C8L6</accession>
<evidence type="ECO:0000256" key="3">
    <source>
        <dbReference type="ARBA" id="ARBA00013081"/>
    </source>
</evidence>
<dbReference type="EMBL" id="SPLM01000111">
    <property type="protein sequence ID" value="TMW58474.1"/>
    <property type="molecule type" value="Genomic_DNA"/>
</dbReference>
<feature type="region of interest" description="Disordered" evidence="11">
    <location>
        <begin position="55"/>
        <end position="85"/>
    </location>
</feature>
<gene>
    <name evidence="13" type="ORF">Poli38472_010033</name>
</gene>
<dbReference type="InterPro" id="IPR001932">
    <property type="entry name" value="PPM-type_phosphatase-like_dom"/>
</dbReference>
<proteinExistence type="inferred from homology"/>
<keyword evidence="5" id="KW-0378">Hydrolase</keyword>
<comment type="catalytic activity">
    <reaction evidence="10">
        <text>O-phospho-L-threonyl-[protein] + H2O = L-threonyl-[protein] + phosphate</text>
        <dbReference type="Rhea" id="RHEA:47004"/>
        <dbReference type="Rhea" id="RHEA-COMP:11060"/>
        <dbReference type="Rhea" id="RHEA-COMP:11605"/>
        <dbReference type="ChEBI" id="CHEBI:15377"/>
        <dbReference type="ChEBI" id="CHEBI:30013"/>
        <dbReference type="ChEBI" id="CHEBI:43474"/>
        <dbReference type="ChEBI" id="CHEBI:61977"/>
        <dbReference type="EC" id="3.1.3.16"/>
    </reaction>
</comment>
<comment type="caution">
    <text evidence="13">The sequence shown here is derived from an EMBL/GenBank/DDBJ whole genome shotgun (WGS) entry which is preliminary data.</text>
</comment>
<organism evidence="13 14">
    <name type="scientific">Pythium oligandrum</name>
    <name type="common">Mycoparasitic fungus</name>
    <dbReference type="NCBI Taxonomy" id="41045"/>
    <lineage>
        <taxon>Eukaryota</taxon>
        <taxon>Sar</taxon>
        <taxon>Stramenopiles</taxon>
        <taxon>Oomycota</taxon>
        <taxon>Peronosporomycetes</taxon>
        <taxon>Pythiales</taxon>
        <taxon>Pythiaceae</taxon>
        <taxon>Pythium</taxon>
    </lineage>
</organism>
<evidence type="ECO:0000256" key="8">
    <source>
        <dbReference type="ARBA" id="ARBA00023211"/>
    </source>
</evidence>
<evidence type="ECO:0000256" key="10">
    <source>
        <dbReference type="ARBA" id="ARBA00048336"/>
    </source>
</evidence>
<evidence type="ECO:0000256" key="6">
    <source>
        <dbReference type="ARBA" id="ARBA00022842"/>
    </source>
</evidence>
<evidence type="ECO:0000313" key="13">
    <source>
        <dbReference type="EMBL" id="TMW58474.1"/>
    </source>
</evidence>
<dbReference type="InterPro" id="IPR036457">
    <property type="entry name" value="PPM-type-like_dom_sf"/>
</dbReference>
<keyword evidence="7" id="KW-0904">Protein phosphatase</keyword>
<evidence type="ECO:0000256" key="1">
    <source>
        <dbReference type="ARBA" id="ARBA00001936"/>
    </source>
</evidence>
<comment type="cofactor">
    <cofactor evidence="1">
        <name>Mn(2+)</name>
        <dbReference type="ChEBI" id="CHEBI:29035"/>
    </cofactor>
</comment>
<evidence type="ECO:0000256" key="7">
    <source>
        <dbReference type="ARBA" id="ARBA00022912"/>
    </source>
</evidence>
<evidence type="ECO:0000313" key="14">
    <source>
        <dbReference type="Proteomes" id="UP000794436"/>
    </source>
</evidence>
<feature type="compositionally biased region" description="Low complexity" evidence="11">
    <location>
        <begin position="72"/>
        <end position="83"/>
    </location>
</feature>
<dbReference type="CDD" id="cd00143">
    <property type="entry name" value="PP2Cc"/>
    <property type="match status" value="1"/>
</dbReference>
<dbReference type="PROSITE" id="PS51746">
    <property type="entry name" value="PPM_2"/>
    <property type="match status" value="1"/>
</dbReference>
<sequence length="492" mass="55425">MSLLSCARKHRSLLWYRHHRAMMRRHALAAAASTSSTSKKKAGTLTLLLPVATASTPTPSPAIQASKPREISSTSSTSAKTAAMELHDDTRAVPVEESASSPWRALFLTFFAMIQPEKIKQPLAVDTEFLDDLHVNPVPPNVSDVVEHPEHLIWRYDMDSYAANSHNEDRSQYILDSIALECEESPEHDGPEVSMPVFFCGCYDGHGGEQAVEFVQRNLYRNIKNHMRRHVGSVTDAIISGFQETDQEFHRRSLLEFERGEWSACSVGACAVIAMIVDTKLYVASCGDCRAIMAYREPNGSLSVEQITWDHSANDEREQERLKLLYPDDYDIVREIGAHNYYVKGRLQPTRSLGDTYMKVQDVNRAPMPRGLRIRGSFKRPYITAIPDVFEVDLNERHPEFLVLGSDGLYGELSNQEIAQMVDKFRVQGVENVSQALRASVLERIAEYYGFSKKELEQISPGERRNYHDDITIDVVHFAPPPSLSQDEPVAA</sequence>
<protein>
    <recommendedName>
        <fullName evidence="3">protein-serine/threonine phosphatase</fullName>
        <ecNumber evidence="3">3.1.3.16</ecNumber>
    </recommendedName>
</protein>